<reference evidence="4" key="1">
    <citation type="journal article" date="2020" name="J. ISSAAS">
        <title>Lactobacilli and other gastrointestinal microbiota of Peromyscus leucopus, reservoir host for agents of Lyme disease and other zoonoses in North America.</title>
        <authorList>
            <person name="Milovic A."/>
            <person name="Bassam K."/>
            <person name="Shao H."/>
            <person name="Chatzistamou I."/>
            <person name="Tufts D.M."/>
            <person name="Diuk-Wasser M."/>
            <person name="Barbour A.G."/>
        </authorList>
    </citation>
    <scope>NUCLEOTIDE SEQUENCE</scope>
    <source>
        <strain evidence="4">LL85</strain>
    </source>
</reference>
<name>A0A6G9HGM5_9MOLU</name>
<dbReference type="PANTHER" id="PTHR10509:SF14">
    <property type="entry name" value="CAFFEOYL-COA O-METHYLTRANSFERASE 3-RELATED"/>
    <property type="match status" value="1"/>
</dbReference>
<evidence type="ECO:0000256" key="3">
    <source>
        <dbReference type="ARBA" id="ARBA00022691"/>
    </source>
</evidence>
<dbReference type="InterPro" id="IPR002935">
    <property type="entry name" value="SAM_O-MeTrfase"/>
</dbReference>
<dbReference type="PANTHER" id="PTHR10509">
    <property type="entry name" value="O-METHYLTRANSFERASE-RELATED"/>
    <property type="match status" value="1"/>
</dbReference>
<dbReference type="GO" id="GO:0032259">
    <property type="term" value="P:methylation"/>
    <property type="evidence" value="ECO:0007669"/>
    <property type="project" value="UniProtKB-KW"/>
</dbReference>
<dbReference type="InterPro" id="IPR029063">
    <property type="entry name" value="SAM-dependent_MTases_sf"/>
</dbReference>
<proteinExistence type="predicted"/>
<dbReference type="InterPro" id="IPR050362">
    <property type="entry name" value="Cation-dep_OMT"/>
</dbReference>
<organism evidence="4">
    <name type="scientific">uncultured Mycoplasmataceae bacterium</name>
    <dbReference type="NCBI Taxonomy" id="300027"/>
    <lineage>
        <taxon>Bacteria</taxon>
        <taxon>Bacillati</taxon>
        <taxon>Mycoplasmatota</taxon>
        <taxon>Mollicutes</taxon>
        <taxon>Mycoplasmataceae</taxon>
        <taxon>environmental samples</taxon>
    </lineage>
</organism>
<evidence type="ECO:0000313" key="4">
    <source>
        <dbReference type="EMBL" id="QIQ09861.1"/>
    </source>
</evidence>
<keyword evidence="2 4" id="KW-0808">Transferase</keyword>
<evidence type="ECO:0000256" key="1">
    <source>
        <dbReference type="ARBA" id="ARBA00022603"/>
    </source>
</evidence>
<gene>
    <name evidence="4" type="ORF">PlMoll_0240</name>
</gene>
<keyword evidence="3" id="KW-0949">S-adenosyl-L-methionine</keyword>
<dbReference type="Pfam" id="PF01596">
    <property type="entry name" value="Methyltransf_3"/>
    <property type="match status" value="1"/>
</dbReference>
<keyword evidence="1 4" id="KW-0489">Methyltransferase</keyword>
<evidence type="ECO:0000256" key="2">
    <source>
        <dbReference type="ARBA" id="ARBA00022679"/>
    </source>
</evidence>
<dbReference type="AlphaFoldDB" id="A0A6G9HGM5"/>
<dbReference type="GO" id="GO:0008171">
    <property type="term" value="F:O-methyltransferase activity"/>
    <property type="evidence" value="ECO:0007669"/>
    <property type="project" value="InterPro"/>
</dbReference>
<dbReference type="CDD" id="cd02440">
    <property type="entry name" value="AdoMet_MTases"/>
    <property type="match status" value="1"/>
</dbReference>
<protein>
    <submittedName>
        <fullName evidence="4">Caffeoyl-CoA O-methyltransferase</fullName>
    </submittedName>
</protein>
<dbReference type="EMBL" id="MN991199">
    <property type="protein sequence ID" value="QIQ09861.1"/>
    <property type="molecule type" value="Genomic_DNA"/>
</dbReference>
<dbReference type="SUPFAM" id="SSF53335">
    <property type="entry name" value="S-adenosyl-L-methionine-dependent methyltransferases"/>
    <property type="match status" value="1"/>
</dbReference>
<sequence>MDFNELKTLCIKNNIPIIRDETFKFIKTKILENNYSSILEIGTAYGYSSLLFSKIDCVKKIITIEKNESNYAIAKQIENDKITFLLADAFTFECKEKFDLIFLDACKSNQEILVNKYLNNLNEKGLMVIDNIFLKKFANQQNLDRQKTRLIQKVHQFHNWLLQQKKINVQIIDLDDGIALITKN</sequence>
<dbReference type="Gene3D" id="3.40.50.150">
    <property type="entry name" value="Vaccinia Virus protein VP39"/>
    <property type="match status" value="1"/>
</dbReference>
<accession>A0A6G9HGM5</accession>
<dbReference type="GO" id="GO:0008757">
    <property type="term" value="F:S-adenosylmethionine-dependent methyltransferase activity"/>
    <property type="evidence" value="ECO:0007669"/>
    <property type="project" value="TreeGrafter"/>
</dbReference>